<dbReference type="Gene3D" id="3.40.30.10">
    <property type="entry name" value="Glutaredoxin"/>
    <property type="match status" value="1"/>
</dbReference>
<keyword evidence="7" id="KW-1015">Disulfide bond</keyword>
<dbReference type="EC" id="1.11.1.24" evidence="3"/>
<evidence type="ECO:0000256" key="1">
    <source>
        <dbReference type="ARBA" id="ARBA00003330"/>
    </source>
</evidence>
<evidence type="ECO:0000259" key="13">
    <source>
        <dbReference type="PROSITE" id="PS51352"/>
    </source>
</evidence>
<dbReference type="FunFam" id="3.40.30.10:FF:000007">
    <property type="entry name" value="Thioredoxin-dependent thiol peroxidase"/>
    <property type="match status" value="1"/>
</dbReference>
<protein>
    <recommendedName>
        <fullName evidence="3">thioredoxin-dependent peroxiredoxin</fullName>
        <ecNumber evidence="3">1.11.1.24</ecNumber>
    </recommendedName>
    <alternativeName>
        <fullName evidence="9">Thioredoxin peroxidase</fullName>
    </alternativeName>
    <alternativeName>
        <fullName evidence="11">Thioredoxin-dependent peroxiredoxin Bcp</fullName>
    </alternativeName>
</protein>
<organism evidence="14 15">
    <name type="scientific">Pseudomonas inefficax</name>
    <dbReference type="NCBI Taxonomy" id="2078786"/>
    <lineage>
        <taxon>Bacteria</taxon>
        <taxon>Pseudomonadati</taxon>
        <taxon>Pseudomonadota</taxon>
        <taxon>Gammaproteobacteria</taxon>
        <taxon>Pseudomonadales</taxon>
        <taxon>Pseudomonadaceae</taxon>
        <taxon>Pseudomonas</taxon>
    </lineage>
</organism>
<gene>
    <name evidence="14" type="primary">ygaF</name>
    <name evidence="14" type="ORF">JV551A3_V1_2000066</name>
</gene>
<keyword evidence="5" id="KW-0049">Antioxidant</keyword>
<keyword evidence="15" id="KW-1185">Reference proteome</keyword>
<evidence type="ECO:0000256" key="5">
    <source>
        <dbReference type="ARBA" id="ARBA00022862"/>
    </source>
</evidence>
<name>A0AAQ1PDD8_9PSED</name>
<evidence type="ECO:0000256" key="7">
    <source>
        <dbReference type="ARBA" id="ARBA00023157"/>
    </source>
</evidence>
<comment type="catalytic activity">
    <reaction evidence="12">
        <text>a hydroperoxide + [thioredoxin]-dithiol = an alcohol + [thioredoxin]-disulfide + H2O</text>
        <dbReference type="Rhea" id="RHEA:62620"/>
        <dbReference type="Rhea" id="RHEA-COMP:10698"/>
        <dbReference type="Rhea" id="RHEA-COMP:10700"/>
        <dbReference type="ChEBI" id="CHEBI:15377"/>
        <dbReference type="ChEBI" id="CHEBI:29950"/>
        <dbReference type="ChEBI" id="CHEBI:30879"/>
        <dbReference type="ChEBI" id="CHEBI:35924"/>
        <dbReference type="ChEBI" id="CHEBI:50058"/>
        <dbReference type="EC" id="1.11.1.24"/>
    </reaction>
</comment>
<dbReference type="PANTHER" id="PTHR42801:SF4">
    <property type="entry name" value="AHPC_TSA FAMILY PROTEIN"/>
    <property type="match status" value="1"/>
</dbReference>
<evidence type="ECO:0000256" key="8">
    <source>
        <dbReference type="ARBA" id="ARBA00023284"/>
    </source>
</evidence>
<reference evidence="14 15" key="1">
    <citation type="submission" date="2018-02" db="EMBL/GenBank/DDBJ databases">
        <authorList>
            <person name="Dubost A."/>
        </authorList>
    </citation>
    <scope>NUCLEOTIDE SEQUENCE [LARGE SCALE GENOMIC DNA]</scope>
    <source>
        <strain evidence="15">JV551A3</strain>
    </source>
</reference>
<dbReference type="InterPro" id="IPR036249">
    <property type="entry name" value="Thioredoxin-like_sf"/>
</dbReference>
<dbReference type="GO" id="GO:0034599">
    <property type="term" value="P:cellular response to oxidative stress"/>
    <property type="evidence" value="ECO:0007669"/>
    <property type="project" value="TreeGrafter"/>
</dbReference>
<keyword evidence="6 14" id="KW-0560">Oxidoreductase</keyword>
<comment type="caution">
    <text evidence="14">The sequence shown here is derived from an EMBL/GenBank/DDBJ whole genome shotgun (WGS) entry which is preliminary data.</text>
</comment>
<evidence type="ECO:0000256" key="3">
    <source>
        <dbReference type="ARBA" id="ARBA00013017"/>
    </source>
</evidence>
<comment type="function">
    <text evidence="1">Thiol-specific peroxidase that catalyzes the reduction of hydrogen peroxide and organic hydroperoxides to water and alcohols, respectively. Plays a role in cell protection against oxidative stress by detoxifying peroxides and as sensor of hydrogen peroxide-mediated signaling events.</text>
</comment>
<proteinExistence type="inferred from homology"/>
<dbReference type="CDD" id="cd03017">
    <property type="entry name" value="PRX_BCP"/>
    <property type="match status" value="1"/>
</dbReference>
<accession>A0AAQ1PDD8</accession>
<evidence type="ECO:0000256" key="4">
    <source>
        <dbReference type="ARBA" id="ARBA00022559"/>
    </source>
</evidence>
<sequence>MASTEPNVRKPTMAVALDQPVADFQAQATSGQTVSLAELKGRQVVVYFYPKDSTPGCTTEGQGFRDQHDAFAAANTVVFGVSRDGIKSHENFKAKQGFPFELISDKDEALCQLFDVIKLKKLYGKEYMGVDRSTFLIDKDGVLRQEWRGVKVPGHVDAVLAAAQALNKA</sequence>
<evidence type="ECO:0000256" key="11">
    <source>
        <dbReference type="ARBA" id="ARBA00042639"/>
    </source>
</evidence>
<dbReference type="PANTHER" id="PTHR42801">
    <property type="entry name" value="THIOREDOXIN-DEPENDENT PEROXIDE REDUCTASE"/>
    <property type="match status" value="1"/>
</dbReference>
<dbReference type="GO" id="GO:0008379">
    <property type="term" value="F:thioredoxin peroxidase activity"/>
    <property type="evidence" value="ECO:0007669"/>
    <property type="project" value="TreeGrafter"/>
</dbReference>
<evidence type="ECO:0000256" key="12">
    <source>
        <dbReference type="ARBA" id="ARBA00049091"/>
    </source>
</evidence>
<dbReference type="PROSITE" id="PS51352">
    <property type="entry name" value="THIOREDOXIN_2"/>
    <property type="match status" value="1"/>
</dbReference>
<evidence type="ECO:0000313" key="15">
    <source>
        <dbReference type="Proteomes" id="UP000294335"/>
    </source>
</evidence>
<evidence type="ECO:0000256" key="6">
    <source>
        <dbReference type="ARBA" id="ARBA00023002"/>
    </source>
</evidence>
<comment type="subunit">
    <text evidence="2">Monomer.</text>
</comment>
<keyword evidence="8" id="KW-0676">Redox-active center</keyword>
<keyword evidence="4 14" id="KW-0575">Peroxidase</keyword>
<dbReference type="SUPFAM" id="SSF52833">
    <property type="entry name" value="Thioredoxin-like"/>
    <property type="match status" value="1"/>
</dbReference>
<evidence type="ECO:0000313" key="14">
    <source>
        <dbReference type="EMBL" id="SPO63112.1"/>
    </source>
</evidence>
<dbReference type="InterPro" id="IPR000866">
    <property type="entry name" value="AhpC/TSA"/>
</dbReference>
<evidence type="ECO:0000256" key="10">
    <source>
        <dbReference type="ARBA" id="ARBA00038489"/>
    </source>
</evidence>
<evidence type="ECO:0000256" key="9">
    <source>
        <dbReference type="ARBA" id="ARBA00032824"/>
    </source>
</evidence>
<dbReference type="AlphaFoldDB" id="A0AAQ1PDD8"/>
<dbReference type="GO" id="GO:0005737">
    <property type="term" value="C:cytoplasm"/>
    <property type="evidence" value="ECO:0007669"/>
    <property type="project" value="TreeGrafter"/>
</dbReference>
<dbReference type="EMBL" id="OPYN01000200">
    <property type="protein sequence ID" value="SPO63112.1"/>
    <property type="molecule type" value="Genomic_DNA"/>
</dbReference>
<comment type="similarity">
    <text evidence="10">Belongs to the peroxiredoxin family. BCP/PrxQ subfamily.</text>
</comment>
<feature type="domain" description="Thioredoxin" evidence="13">
    <location>
        <begin position="15"/>
        <end position="168"/>
    </location>
</feature>
<dbReference type="Proteomes" id="UP000294335">
    <property type="component" value="Unassembled WGS sequence"/>
</dbReference>
<dbReference type="InterPro" id="IPR050924">
    <property type="entry name" value="Peroxiredoxin_BCP/PrxQ"/>
</dbReference>
<dbReference type="InterPro" id="IPR013766">
    <property type="entry name" value="Thioredoxin_domain"/>
</dbReference>
<dbReference type="Pfam" id="PF00578">
    <property type="entry name" value="AhpC-TSA"/>
    <property type="match status" value="1"/>
</dbReference>
<evidence type="ECO:0000256" key="2">
    <source>
        <dbReference type="ARBA" id="ARBA00011245"/>
    </source>
</evidence>
<dbReference type="GO" id="GO:0045454">
    <property type="term" value="P:cell redox homeostasis"/>
    <property type="evidence" value="ECO:0007669"/>
    <property type="project" value="TreeGrafter"/>
</dbReference>